<dbReference type="KEGG" id="trg:TRUGW13939_01791"/>
<proteinExistence type="predicted"/>
<keyword evidence="2" id="KW-0732">Signal</keyword>
<feature type="region of interest" description="Disordered" evidence="1">
    <location>
        <begin position="277"/>
        <end position="322"/>
    </location>
</feature>
<feature type="compositionally biased region" description="Acidic residues" evidence="1">
    <location>
        <begin position="305"/>
        <end position="315"/>
    </location>
</feature>
<dbReference type="Proteomes" id="UP000509510">
    <property type="component" value="Chromosome I"/>
</dbReference>
<protein>
    <submittedName>
        <fullName evidence="3">Uncharacterized protein</fullName>
    </submittedName>
</protein>
<feature type="region of interest" description="Disordered" evidence="1">
    <location>
        <begin position="347"/>
        <end position="367"/>
    </location>
</feature>
<dbReference type="OrthoDB" id="4524870at2759"/>
<feature type="signal peptide" evidence="2">
    <location>
        <begin position="1"/>
        <end position="24"/>
    </location>
</feature>
<sequence length="367" mass="40596">MPQLPFSAIVVAVLIWCHVLPTSAWYCGFSHVNCIDGLAQSSSFLSIDSFASRPLGFVYGFDAGSSPHDGSPSIKVGYWLQYDADDLEGCINELSGANRTTEIALRIANAPDWPGSISGHHHQHHHKCQSIWSHGDQCAGSLKAYLQFAIYKLSTSGKPYDSPLETALEQLMDPALVHYLPGCPPTLFQQDAIPAYPFVNETSFDGHSSDIKIAEPGNPFCPWRTMYIPNTTAQQQARQWAVGIVTRGPPFGSEPLQGPEEVEVELVCTRAPREFHIGENEHDHDHDDEHNYKDNDDARYHVPDYDGDNGDDPNDLGDGFENHPDISRLSSFLGGRDIIDAFDFDADYDFDDDEEEAEDDCSSSGDT</sequence>
<name>A0A7H8QND4_TALRU</name>
<feature type="compositionally biased region" description="Acidic residues" evidence="1">
    <location>
        <begin position="347"/>
        <end position="361"/>
    </location>
</feature>
<keyword evidence="4" id="KW-1185">Reference proteome</keyword>
<evidence type="ECO:0000313" key="4">
    <source>
        <dbReference type="Proteomes" id="UP000509510"/>
    </source>
</evidence>
<accession>A0A7H8QND4</accession>
<evidence type="ECO:0000313" key="3">
    <source>
        <dbReference type="EMBL" id="QKX54703.1"/>
    </source>
</evidence>
<organism evidence="3 4">
    <name type="scientific">Talaromyces rugulosus</name>
    <name type="common">Penicillium rugulosum</name>
    <dbReference type="NCBI Taxonomy" id="121627"/>
    <lineage>
        <taxon>Eukaryota</taxon>
        <taxon>Fungi</taxon>
        <taxon>Dikarya</taxon>
        <taxon>Ascomycota</taxon>
        <taxon>Pezizomycotina</taxon>
        <taxon>Eurotiomycetes</taxon>
        <taxon>Eurotiomycetidae</taxon>
        <taxon>Eurotiales</taxon>
        <taxon>Trichocomaceae</taxon>
        <taxon>Talaromyces</taxon>
        <taxon>Talaromyces sect. Islandici</taxon>
    </lineage>
</organism>
<feature type="compositionally biased region" description="Basic and acidic residues" evidence="1">
    <location>
        <begin position="277"/>
        <end position="304"/>
    </location>
</feature>
<evidence type="ECO:0000256" key="2">
    <source>
        <dbReference type="SAM" id="SignalP"/>
    </source>
</evidence>
<feature type="chain" id="PRO_5028894290" evidence="2">
    <location>
        <begin position="25"/>
        <end position="367"/>
    </location>
</feature>
<reference evidence="4" key="1">
    <citation type="submission" date="2020-06" db="EMBL/GenBank/DDBJ databases">
        <title>A chromosome-scale genome assembly of Talaromyces rugulosus W13939.</title>
        <authorList>
            <person name="Wang B."/>
            <person name="Guo L."/>
            <person name="Ye K."/>
            <person name="Wang L."/>
        </authorList>
    </citation>
    <scope>NUCLEOTIDE SEQUENCE [LARGE SCALE GENOMIC DNA]</scope>
    <source>
        <strain evidence="4">W13939</strain>
    </source>
</reference>
<gene>
    <name evidence="3" type="ORF">TRUGW13939_01791</name>
</gene>
<dbReference type="AlphaFoldDB" id="A0A7H8QND4"/>
<evidence type="ECO:0000256" key="1">
    <source>
        <dbReference type="SAM" id="MobiDB-lite"/>
    </source>
</evidence>
<dbReference type="RefSeq" id="XP_035340882.1">
    <property type="nucleotide sequence ID" value="XM_035484989.1"/>
</dbReference>
<dbReference type="EMBL" id="CP055898">
    <property type="protein sequence ID" value="QKX54703.1"/>
    <property type="molecule type" value="Genomic_DNA"/>
</dbReference>
<dbReference type="GeneID" id="55989301"/>